<feature type="transmembrane region" description="Helical" evidence="5">
    <location>
        <begin position="113"/>
        <end position="134"/>
    </location>
</feature>
<protein>
    <submittedName>
        <fullName evidence="7">NnrU family protein</fullName>
    </submittedName>
</protein>
<evidence type="ECO:0000313" key="7">
    <source>
        <dbReference type="EMBL" id="TDL84782.1"/>
    </source>
</evidence>
<dbReference type="InterPro" id="IPR009915">
    <property type="entry name" value="NnrU_dom"/>
</dbReference>
<keyword evidence="8" id="KW-1185">Reference proteome</keyword>
<evidence type="ECO:0000313" key="8">
    <source>
        <dbReference type="Proteomes" id="UP000294562"/>
    </source>
</evidence>
<keyword evidence="2 5" id="KW-0812">Transmembrane</keyword>
<feature type="transmembrane region" description="Helical" evidence="5">
    <location>
        <begin position="37"/>
        <end position="54"/>
    </location>
</feature>
<keyword evidence="4 5" id="KW-0472">Membrane</keyword>
<dbReference type="RefSeq" id="WP_133344063.1">
    <property type="nucleotide sequence ID" value="NZ_SMZO01000057.1"/>
</dbReference>
<evidence type="ECO:0000259" key="6">
    <source>
        <dbReference type="Pfam" id="PF07298"/>
    </source>
</evidence>
<name>A0A4R6AN10_9RHOB</name>
<dbReference type="GO" id="GO:0016020">
    <property type="term" value="C:membrane"/>
    <property type="evidence" value="ECO:0007669"/>
    <property type="project" value="UniProtKB-SubCell"/>
</dbReference>
<feature type="transmembrane region" description="Helical" evidence="5">
    <location>
        <begin position="140"/>
        <end position="160"/>
    </location>
</feature>
<feature type="transmembrane region" description="Helical" evidence="5">
    <location>
        <begin position="191"/>
        <end position="212"/>
    </location>
</feature>
<dbReference type="Pfam" id="PF07298">
    <property type="entry name" value="NnrU"/>
    <property type="match status" value="1"/>
</dbReference>
<accession>A0A4R6AN10</accession>
<proteinExistence type="predicted"/>
<evidence type="ECO:0000256" key="5">
    <source>
        <dbReference type="SAM" id="Phobius"/>
    </source>
</evidence>
<comment type="subcellular location">
    <subcellularLocation>
        <location evidence="1">Membrane</location>
        <topology evidence="1">Multi-pass membrane protein</topology>
    </subcellularLocation>
</comment>
<dbReference type="EMBL" id="SMZO01000057">
    <property type="protein sequence ID" value="TDL84782.1"/>
    <property type="molecule type" value="Genomic_DNA"/>
</dbReference>
<dbReference type="OrthoDB" id="7828645at2"/>
<feature type="domain" description="NnrU" evidence="6">
    <location>
        <begin position="6"/>
        <end position="216"/>
    </location>
</feature>
<dbReference type="AlphaFoldDB" id="A0A4R6AN10"/>
<sequence>MAWAEFVGAIAAFFLSHSIPVRPPIRRMLDRSLGSRGFTLAYSALSLGVLAWLIGATGRAPYVSLWSWAPWQNYVVLAVMVVVCLLLAFSIGKPNPFSFGGARNDRFDPNAPGIVRFFRHPFLIALCIWAFAHVLPNGDLAHVLLFSVFAAFAVAGQTIIDRRKQRQMGSAWSHLWMQARAAQITISARSLVRLAAALLLYLMLIWLHPLLFGVSPLP</sequence>
<dbReference type="Proteomes" id="UP000294562">
    <property type="component" value="Unassembled WGS sequence"/>
</dbReference>
<organism evidence="7 8">
    <name type="scientific">Meridianimarinicoccus aquatilis</name>
    <dbReference type="NCBI Taxonomy" id="2552766"/>
    <lineage>
        <taxon>Bacteria</taxon>
        <taxon>Pseudomonadati</taxon>
        <taxon>Pseudomonadota</taxon>
        <taxon>Alphaproteobacteria</taxon>
        <taxon>Rhodobacterales</taxon>
        <taxon>Paracoccaceae</taxon>
        <taxon>Meridianimarinicoccus</taxon>
    </lineage>
</organism>
<comment type="caution">
    <text evidence="7">The sequence shown here is derived from an EMBL/GenBank/DDBJ whole genome shotgun (WGS) entry which is preliminary data.</text>
</comment>
<evidence type="ECO:0000256" key="4">
    <source>
        <dbReference type="ARBA" id="ARBA00023136"/>
    </source>
</evidence>
<gene>
    <name evidence="7" type="ORF">E2L05_17180</name>
</gene>
<evidence type="ECO:0000256" key="1">
    <source>
        <dbReference type="ARBA" id="ARBA00004141"/>
    </source>
</evidence>
<reference evidence="7 8" key="1">
    <citation type="submission" date="2019-03" db="EMBL/GenBank/DDBJ databases">
        <title>Rhodobacteraceae bacterium SM1902, a new member of the family Rhodobacteraceae isolated from Yantai.</title>
        <authorList>
            <person name="Sun Y."/>
        </authorList>
    </citation>
    <scope>NUCLEOTIDE SEQUENCE [LARGE SCALE GENOMIC DNA]</scope>
    <source>
        <strain evidence="7 8">SM1902</strain>
    </source>
</reference>
<feature type="transmembrane region" description="Helical" evidence="5">
    <location>
        <begin position="6"/>
        <end position="25"/>
    </location>
</feature>
<feature type="transmembrane region" description="Helical" evidence="5">
    <location>
        <begin position="74"/>
        <end position="92"/>
    </location>
</feature>
<evidence type="ECO:0000256" key="3">
    <source>
        <dbReference type="ARBA" id="ARBA00022989"/>
    </source>
</evidence>
<keyword evidence="3 5" id="KW-1133">Transmembrane helix</keyword>
<evidence type="ECO:0000256" key="2">
    <source>
        <dbReference type="ARBA" id="ARBA00022692"/>
    </source>
</evidence>